<gene>
    <name evidence="2" type="ORF">H359_0011</name>
</gene>
<keyword evidence="1" id="KW-0472">Membrane</keyword>
<dbReference type="Pfam" id="PF07079">
    <property type="entry name" value="DUF1347"/>
    <property type="match status" value="1"/>
</dbReference>
<comment type="caution">
    <text evidence="2">The sequence shown here is derived from an EMBL/GenBank/DDBJ whole genome shotgun (WGS) entry which is preliminary data.</text>
</comment>
<evidence type="ECO:0000313" key="3">
    <source>
        <dbReference type="Proteomes" id="UP000016064"/>
    </source>
</evidence>
<accession>A0ABN0N0S2</accession>
<dbReference type="EMBL" id="APJW01000001">
    <property type="protein sequence ID" value="EQM63197.1"/>
    <property type="molecule type" value="Genomic_DNA"/>
</dbReference>
<sequence length="611" mass="71441">MVRYFLAPIFFLTCFAVGGGLHFLYFSYKSAPLKATKANILWIEGKQAETSSAVQHLSSNQQRLYLLCLRGFFLQQQKKFIESDKIFAKIYDQRNKASFLFQEELIGGKIFNAFFLDNADELSALVSTYLQECPDSLYAPFFQFLLAYKEKRFLEAMEYLASWEGKGKIQERIDWLNSSIESLFSQIFLGTIKAHCLIETEKFTEGRCILNEIIERMLKKEWEWNTRNYDTALLLLSRSYFLELKRSTTTSIYSDYYEMLYFYQKKIHSIDQRAYEQFLPQHELIPTLIAHAFILPTEQLAPLINLIKNWDKFYTHPDNTLLIQPLLQHCFVSPKQVGHICHILMQAGLDNIAKKIIDAFANLLSEKVKQIAIKDAQVCLSILKRLQPNMLFTEQLTVSQDTLISIVSHDDKRHTQLRNYLKLWEEIQSYDIDRQQLVQQLIEGAKSLWHEGNYDDKALSLLHVILQFTNYDIESANSVFLFIKQVYKQALSIHAIDRLLKLEEFISDSALTPIWISEEEIANFLADAEYLYEHGEYKKCYLYSLWLTKVAPSSLTYRLLGLCLLENKHYLEAWKCLHTASLTCCAGDTKIQKALTLCQKHLSKEMRYYKR</sequence>
<organism evidence="2 3">
    <name type="scientific">Chlamydia ibidis 10-1398/6</name>
    <dbReference type="NCBI Taxonomy" id="1046581"/>
    <lineage>
        <taxon>Bacteria</taxon>
        <taxon>Pseudomonadati</taxon>
        <taxon>Chlamydiota</taxon>
        <taxon>Chlamydiia</taxon>
        <taxon>Chlamydiales</taxon>
        <taxon>Chlamydiaceae</taxon>
        <taxon>Chlamydia/Chlamydophila group</taxon>
        <taxon>Chlamydia</taxon>
    </lineage>
</organism>
<keyword evidence="1" id="KW-1133">Transmembrane helix</keyword>
<reference evidence="2 3" key="1">
    <citation type="submission" date="2013-07" db="EMBL/GenBank/DDBJ databases">
        <title>Isolation of a new Chlamydia species from the feral Sacred Ibis (Threskiornis aethiopicus): Chlamydia ibidis.</title>
        <authorList>
            <person name="Vorimore F."/>
            <person name="Hsia R.-C."/>
            <person name="Huot-Creasy H."/>
            <person name="Bastian S."/>
            <person name="Deruyter L."/>
            <person name="Passet A."/>
            <person name="Sachse K."/>
            <person name="Bavoil P."/>
            <person name="Myers G."/>
            <person name="Laroucau K."/>
        </authorList>
    </citation>
    <scope>NUCLEOTIDE SEQUENCE [LARGE SCALE GENOMIC DNA]</scope>
    <source>
        <strain evidence="2 3">10-1398/6</strain>
    </source>
</reference>
<evidence type="ECO:0000256" key="1">
    <source>
        <dbReference type="SAM" id="Phobius"/>
    </source>
</evidence>
<evidence type="ECO:0008006" key="4">
    <source>
        <dbReference type="Google" id="ProtNLM"/>
    </source>
</evidence>
<dbReference type="InterPro" id="IPR010764">
    <property type="entry name" value="DUF1347"/>
</dbReference>
<feature type="transmembrane region" description="Helical" evidence="1">
    <location>
        <begin position="6"/>
        <end position="28"/>
    </location>
</feature>
<proteinExistence type="predicted"/>
<keyword evidence="1" id="KW-0812">Transmembrane</keyword>
<dbReference type="RefSeq" id="WP_020370668.1">
    <property type="nucleotide sequence ID" value="NZ_APJW01000001.1"/>
</dbReference>
<dbReference type="Proteomes" id="UP000016064">
    <property type="component" value="Unassembled WGS sequence"/>
</dbReference>
<name>A0ABN0N0S2_9CHLA</name>
<evidence type="ECO:0000313" key="2">
    <source>
        <dbReference type="EMBL" id="EQM63197.1"/>
    </source>
</evidence>
<keyword evidence="3" id="KW-1185">Reference proteome</keyword>
<protein>
    <recommendedName>
        <fullName evidence="4">Tetratricopeptide repeat family protein</fullName>
    </recommendedName>
</protein>